<keyword evidence="2" id="KW-1185">Reference proteome</keyword>
<dbReference type="AlphaFoldDB" id="A0A8X6KV31"/>
<reference evidence="1" key="1">
    <citation type="submission" date="2020-07" db="EMBL/GenBank/DDBJ databases">
        <title>Multicomponent nature underlies the extraordinary mechanical properties of spider dragline silk.</title>
        <authorList>
            <person name="Kono N."/>
            <person name="Nakamura H."/>
            <person name="Mori M."/>
            <person name="Yoshida Y."/>
            <person name="Ohtoshi R."/>
            <person name="Malay A.D."/>
            <person name="Moran D.A.P."/>
            <person name="Tomita M."/>
            <person name="Numata K."/>
            <person name="Arakawa K."/>
        </authorList>
    </citation>
    <scope>NUCLEOTIDE SEQUENCE</scope>
</reference>
<comment type="caution">
    <text evidence="1">The sequence shown here is derived from an EMBL/GenBank/DDBJ whole genome shotgun (WGS) entry which is preliminary data.</text>
</comment>
<proteinExistence type="predicted"/>
<organism evidence="1 2">
    <name type="scientific">Trichonephila clavata</name>
    <name type="common">Joro spider</name>
    <name type="synonym">Nephila clavata</name>
    <dbReference type="NCBI Taxonomy" id="2740835"/>
    <lineage>
        <taxon>Eukaryota</taxon>
        <taxon>Metazoa</taxon>
        <taxon>Ecdysozoa</taxon>
        <taxon>Arthropoda</taxon>
        <taxon>Chelicerata</taxon>
        <taxon>Arachnida</taxon>
        <taxon>Araneae</taxon>
        <taxon>Araneomorphae</taxon>
        <taxon>Entelegynae</taxon>
        <taxon>Araneoidea</taxon>
        <taxon>Nephilidae</taxon>
        <taxon>Trichonephila</taxon>
    </lineage>
</organism>
<dbReference type="SUPFAM" id="SSF56672">
    <property type="entry name" value="DNA/RNA polymerases"/>
    <property type="match status" value="1"/>
</dbReference>
<protein>
    <recommendedName>
        <fullName evidence="3">DNA-directed DNA polymerase</fullName>
    </recommendedName>
</protein>
<sequence length="141" mass="16209">MRGGVCLLGRRHAIANNPYIAENYNKKLQSNYILALDANNLYGFAMSQFLPVGNFRWLDSEQLSKFHVMKLDKDSDIGYILEVDLLYPKHLHNKLPLAPKHVLITYDMLSSYSKELCGEFGLKCTLPNKKLTPNFFPQKIM</sequence>
<evidence type="ECO:0000313" key="2">
    <source>
        <dbReference type="Proteomes" id="UP000887116"/>
    </source>
</evidence>
<dbReference type="OrthoDB" id="6421933at2759"/>
<dbReference type="EMBL" id="BMAO01003034">
    <property type="protein sequence ID" value="GFQ85201.1"/>
    <property type="molecule type" value="Genomic_DNA"/>
</dbReference>
<name>A0A8X6KV31_TRICU</name>
<evidence type="ECO:0008006" key="3">
    <source>
        <dbReference type="Google" id="ProtNLM"/>
    </source>
</evidence>
<evidence type="ECO:0000313" key="1">
    <source>
        <dbReference type="EMBL" id="GFQ85201.1"/>
    </source>
</evidence>
<dbReference type="Proteomes" id="UP000887116">
    <property type="component" value="Unassembled WGS sequence"/>
</dbReference>
<accession>A0A8X6KV31</accession>
<dbReference type="GO" id="GO:0071897">
    <property type="term" value="P:DNA biosynthetic process"/>
    <property type="evidence" value="ECO:0007669"/>
    <property type="project" value="UniProtKB-ARBA"/>
</dbReference>
<dbReference type="InterPro" id="IPR043502">
    <property type="entry name" value="DNA/RNA_pol_sf"/>
</dbReference>
<gene>
    <name evidence="1" type="primary">AVEN_235934_1</name>
    <name evidence="1" type="ORF">TNCT_131181</name>
</gene>